<dbReference type="RefSeq" id="WP_091586991.1">
    <property type="nucleotide sequence ID" value="NZ_FNDU01000011.1"/>
</dbReference>
<dbReference type="GO" id="GO:0009252">
    <property type="term" value="P:peptidoglycan biosynthetic process"/>
    <property type="evidence" value="ECO:0007669"/>
    <property type="project" value="UniProtKB-UniRule"/>
</dbReference>
<keyword evidence="9" id="KW-1185">Reference proteome</keyword>
<comment type="function">
    <text evidence="7">Functions as a peptidoglycan terminase that cleaves nascent peptidoglycan strands endolytically to terminate their elongation.</text>
</comment>
<dbReference type="EC" id="4.2.2.29" evidence="7"/>
<keyword evidence="2 7" id="KW-0812">Transmembrane</keyword>
<comment type="subcellular location">
    <subcellularLocation>
        <location evidence="7">Cell membrane</location>
        <topology evidence="7">Single-pass membrane protein</topology>
    </subcellularLocation>
</comment>
<dbReference type="PANTHER" id="PTHR30518:SF2">
    <property type="entry name" value="ENDOLYTIC MUREIN TRANSGLYCOSYLASE"/>
    <property type="match status" value="1"/>
</dbReference>
<dbReference type="InterPro" id="IPR003770">
    <property type="entry name" value="MLTG-like"/>
</dbReference>
<sequence length="376" mass="43296">MSEKNSKNQLTERAGQAKIVRRIVFIVIAVILLVIIGVSLGGYIYITSALKPLEEESEETVEIEIPIGSSSSSIGQILEEKGVIKNGTIFRYYVTYKNEKGFQAGTYELSPSMDIDEIIHSLKDGTVIKEPELTFTIPEGTWYEDIISQIAEAVPYEEEEIESQLEDEEYVKDLVERFSILDEEVLEADIRYPLEGYLFPARYDFMEEKPELTYIIEQMIERMEENVVEFSEQLEASDYSIHELLTLASIVEREAQHEEDRPIIAGVLFNRLEEGMRLEVDPTVAYAIGEHRYMTSLEDTEIDSPYNTYRYGGLPPGPIASPGVNSIRAVMLPEDSEYLYFYARPNGEVIYNDNYEEHRRTQETYRSEWEEAEETE</sequence>
<dbReference type="HAMAP" id="MF_02065">
    <property type="entry name" value="MltG"/>
    <property type="match status" value="1"/>
</dbReference>
<dbReference type="Gene3D" id="3.30.1490.480">
    <property type="entry name" value="Endolytic murein transglycosylase"/>
    <property type="match status" value="1"/>
</dbReference>
<feature type="transmembrane region" description="Helical" evidence="7">
    <location>
        <begin position="23"/>
        <end position="46"/>
    </location>
</feature>
<keyword evidence="3 7" id="KW-1133">Transmembrane helix</keyword>
<evidence type="ECO:0000313" key="9">
    <source>
        <dbReference type="Proteomes" id="UP000199017"/>
    </source>
</evidence>
<evidence type="ECO:0000256" key="3">
    <source>
        <dbReference type="ARBA" id="ARBA00022989"/>
    </source>
</evidence>
<dbReference type="EMBL" id="FNDU01000011">
    <property type="protein sequence ID" value="SDI77038.1"/>
    <property type="molecule type" value="Genomic_DNA"/>
</dbReference>
<evidence type="ECO:0000256" key="1">
    <source>
        <dbReference type="ARBA" id="ARBA00022475"/>
    </source>
</evidence>
<organism evidence="8 9">
    <name type="scientific">Alteribacillus bidgolensis</name>
    <dbReference type="NCBI Taxonomy" id="930129"/>
    <lineage>
        <taxon>Bacteria</taxon>
        <taxon>Bacillati</taxon>
        <taxon>Bacillota</taxon>
        <taxon>Bacilli</taxon>
        <taxon>Bacillales</taxon>
        <taxon>Bacillaceae</taxon>
        <taxon>Alteribacillus</taxon>
    </lineage>
</organism>
<keyword evidence="1 7" id="KW-1003">Cell membrane</keyword>
<comment type="similarity">
    <text evidence="7">Belongs to the transglycosylase MltG family.</text>
</comment>
<dbReference type="OrthoDB" id="9814591at2"/>
<proteinExistence type="inferred from homology"/>
<evidence type="ECO:0000256" key="5">
    <source>
        <dbReference type="ARBA" id="ARBA00023239"/>
    </source>
</evidence>
<feature type="site" description="Important for catalytic activity" evidence="7">
    <location>
        <position position="254"/>
    </location>
</feature>
<dbReference type="PANTHER" id="PTHR30518">
    <property type="entry name" value="ENDOLYTIC MUREIN TRANSGLYCOSYLASE"/>
    <property type="match status" value="1"/>
</dbReference>
<dbReference type="STRING" id="930129.SAMN05216352_111168"/>
<comment type="catalytic activity">
    <reaction evidence="7">
        <text>a peptidoglycan chain = a peptidoglycan chain with N-acetyl-1,6-anhydromuramyl-[peptide] at the reducing end + a peptidoglycan chain with N-acetylglucosamine at the non-reducing end.</text>
        <dbReference type="EC" id="4.2.2.29"/>
    </reaction>
</comment>
<dbReference type="GO" id="GO:0005886">
    <property type="term" value="C:plasma membrane"/>
    <property type="evidence" value="ECO:0007669"/>
    <property type="project" value="UniProtKB-SubCell"/>
</dbReference>
<dbReference type="CDD" id="cd08010">
    <property type="entry name" value="MltG_like"/>
    <property type="match status" value="1"/>
</dbReference>
<keyword evidence="5 7" id="KW-0456">Lyase</keyword>
<keyword evidence="6 7" id="KW-0961">Cell wall biogenesis/degradation</keyword>
<keyword evidence="4 7" id="KW-0472">Membrane</keyword>
<dbReference type="Pfam" id="PF02618">
    <property type="entry name" value="YceG"/>
    <property type="match status" value="1"/>
</dbReference>
<dbReference type="GO" id="GO:0071555">
    <property type="term" value="P:cell wall organization"/>
    <property type="evidence" value="ECO:0007669"/>
    <property type="project" value="UniProtKB-KW"/>
</dbReference>
<dbReference type="NCBIfam" id="TIGR00247">
    <property type="entry name" value="endolytic transglycosylase MltG"/>
    <property type="match status" value="1"/>
</dbReference>
<gene>
    <name evidence="7" type="primary">mltG</name>
    <name evidence="8" type="ORF">SAMN05216352_111168</name>
</gene>
<dbReference type="GO" id="GO:0008932">
    <property type="term" value="F:lytic endotransglycosylase activity"/>
    <property type="evidence" value="ECO:0007669"/>
    <property type="project" value="UniProtKB-UniRule"/>
</dbReference>
<name>A0A1G8NA34_9BACI</name>
<evidence type="ECO:0000256" key="7">
    <source>
        <dbReference type="HAMAP-Rule" id="MF_02065"/>
    </source>
</evidence>
<evidence type="ECO:0000256" key="2">
    <source>
        <dbReference type="ARBA" id="ARBA00022692"/>
    </source>
</evidence>
<reference evidence="8 9" key="1">
    <citation type="submission" date="2016-10" db="EMBL/GenBank/DDBJ databases">
        <authorList>
            <person name="de Groot N.N."/>
        </authorList>
    </citation>
    <scope>NUCLEOTIDE SEQUENCE [LARGE SCALE GENOMIC DNA]</scope>
    <source>
        <strain evidence="9">P4B,CCM 7963,CECT 7998,DSM 25260,IBRC-M 10614,KCTC 13821</strain>
    </source>
</reference>
<dbReference type="AlphaFoldDB" id="A0A1G8NA34"/>
<evidence type="ECO:0000256" key="4">
    <source>
        <dbReference type="ARBA" id="ARBA00023136"/>
    </source>
</evidence>
<evidence type="ECO:0000313" key="8">
    <source>
        <dbReference type="EMBL" id="SDI77038.1"/>
    </source>
</evidence>
<evidence type="ECO:0000256" key="6">
    <source>
        <dbReference type="ARBA" id="ARBA00023316"/>
    </source>
</evidence>
<protein>
    <recommendedName>
        <fullName evidence="7">Endolytic murein transglycosylase</fullName>
        <ecNumber evidence="7">4.2.2.29</ecNumber>
    </recommendedName>
    <alternativeName>
        <fullName evidence="7">Peptidoglycan lytic transglycosylase</fullName>
    </alternativeName>
    <alternativeName>
        <fullName evidence="7">Peptidoglycan polymerization terminase</fullName>
    </alternativeName>
</protein>
<dbReference type="Proteomes" id="UP000199017">
    <property type="component" value="Unassembled WGS sequence"/>
</dbReference>
<accession>A0A1G8NA34</accession>